<dbReference type="EMBL" id="RHLK01000005">
    <property type="protein sequence ID" value="MVP00015.1"/>
    <property type="molecule type" value="Genomic_DNA"/>
</dbReference>
<dbReference type="PROSITE" id="PS51257">
    <property type="entry name" value="PROKAR_LIPOPROTEIN"/>
    <property type="match status" value="1"/>
</dbReference>
<reference evidence="3 4" key="1">
    <citation type="journal article" date="2019" name="Microorganisms">
        <title>Paenibacillus lutrae sp. nov., A Chitinolytic Species Isolated from A River Otter in Castril Natural Park, Granada, Spain.</title>
        <authorList>
            <person name="Rodriguez M."/>
            <person name="Reina J.C."/>
            <person name="Bejar V."/>
            <person name="Llamas I."/>
        </authorList>
    </citation>
    <scope>NUCLEOTIDE SEQUENCE [LARGE SCALE GENOMIC DNA]</scope>
    <source>
        <strain evidence="3 4">N10</strain>
    </source>
</reference>
<dbReference type="AlphaFoldDB" id="A0A7X3FI05"/>
<evidence type="ECO:0000313" key="3">
    <source>
        <dbReference type="EMBL" id="MVP00015.1"/>
    </source>
</evidence>
<accession>A0A7X3FI05</accession>
<feature type="chain" id="PRO_5031507490" description="WGxxGxxG-CTERM domain-containing protein" evidence="2">
    <location>
        <begin position="26"/>
        <end position="143"/>
    </location>
</feature>
<dbReference type="RefSeq" id="WP_157335445.1">
    <property type="nucleotide sequence ID" value="NZ_RHLK01000005.1"/>
</dbReference>
<keyword evidence="4" id="KW-1185">Reference proteome</keyword>
<evidence type="ECO:0000256" key="1">
    <source>
        <dbReference type="SAM" id="MobiDB-lite"/>
    </source>
</evidence>
<sequence>MKRLFSLVAAALIGCGILSTAPVQAAGTGYSSSAGNSAAYVQDRSSYGSQTIHSGIGGSNGPYDPAEFSPGGIRTNRADPLPAATPKPGSYPPAKPNNVNMMQFDSKISPSAQKGSRKLDWMGFLGVLGLTGLMGKTRKKNFY</sequence>
<feature type="region of interest" description="Disordered" evidence="1">
    <location>
        <begin position="51"/>
        <end position="98"/>
    </location>
</feature>
<evidence type="ECO:0000313" key="4">
    <source>
        <dbReference type="Proteomes" id="UP000490800"/>
    </source>
</evidence>
<evidence type="ECO:0000256" key="2">
    <source>
        <dbReference type="SAM" id="SignalP"/>
    </source>
</evidence>
<feature type="signal peptide" evidence="2">
    <location>
        <begin position="1"/>
        <end position="25"/>
    </location>
</feature>
<name>A0A7X3FI05_9BACL</name>
<gene>
    <name evidence="3" type="ORF">EDM21_10885</name>
</gene>
<dbReference type="OrthoDB" id="2612030at2"/>
<protein>
    <recommendedName>
        <fullName evidence="5">WGxxGxxG-CTERM domain-containing protein</fullName>
    </recommendedName>
</protein>
<comment type="caution">
    <text evidence="3">The sequence shown here is derived from an EMBL/GenBank/DDBJ whole genome shotgun (WGS) entry which is preliminary data.</text>
</comment>
<organism evidence="3 4">
    <name type="scientific">Paenibacillus lutrae</name>
    <dbReference type="NCBI Taxonomy" id="2078573"/>
    <lineage>
        <taxon>Bacteria</taxon>
        <taxon>Bacillati</taxon>
        <taxon>Bacillota</taxon>
        <taxon>Bacilli</taxon>
        <taxon>Bacillales</taxon>
        <taxon>Paenibacillaceae</taxon>
        <taxon>Paenibacillus</taxon>
    </lineage>
</organism>
<feature type="compositionally biased region" description="Pro residues" evidence="1">
    <location>
        <begin position="83"/>
        <end position="95"/>
    </location>
</feature>
<evidence type="ECO:0008006" key="5">
    <source>
        <dbReference type="Google" id="ProtNLM"/>
    </source>
</evidence>
<keyword evidence="2" id="KW-0732">Signal</keyword>
<proteinExistence type="predicted"/>
<dbReference type="Proteomes" id="UP000490800">
    <property type="component" value="Unassembled WGS sequence"/>
</dbReference>